<feature type="binding site" evidence="21">
    <location>
        <position position="60"/>
    </location>
    <ligand>
        <name>Mg(2+)</name>
        <dbReference type="ChEBI" id="CHEBI:18420"/>
        <label>1</label>
    </ligand>
</feature>
<dbReference type="GO" id="GO:0005829">
    <property type="term" value="C:cytosol"/>
    <property type="evidence" value="ECO:0007669"/>
    <property type="project" value="TreeGrafter"/>
</dbReference>
<evidence type="ECO:0000256" key="12">
    <source>
        <dbReference type="ARBA" id="ARBA00022792"/>
    </source>
</evidence>
<dbReference type="InterPro" id="IPR001645">
    <property type="entry name" value="Folylpolyglutamate_synth"/>
</dbReference>
<name>A0A7S0KC82_9CHLO</name>
<keyword evidence="12" id="KW-0999">Mitochondrion inner membrane</keyword>
<organism evidence="22">
    <name type="scientific">Ostreococcus mediterraneus</name>
    <dbReference type="NCBI Taxonomy" id="1486918"/>
    <lineage>
        <taxon>Eukaryota</taxon>
        <taxon>Viridiplantae</taxon>
        <taxon>Chlorophyta</taxon>
        <taxon>Mamiellophyceae</taxon>
        <taxon>Mamiellales</taxon>
        <taxon>Bathycoccaceae</taxon>
        <taxon>Ostreococcus</taxon>
    </lineage>
</organism>
<evidence type="ECO:0000256" key="4">
    <source>
        <dbReference type="ARBA" id="ARBA00005150"/>
    </source>
</evidence>
<dbReference type="NCBIfam" id="TIGR01499">
    <property type="entry name" value="folC"/>
    <property type="match status" value="1"/>
</dbReference>
<dbReference type="PANTHER" id="PTHR11136:SF5">
    <property type="entry name" value="FOLYLPOLYGLUTAMATE SYNTHASE, MITOCHONDRIAL"/>
    <property type="match status" value="1"/>
</dbReference>
<dbReference type="PANTHER" id="PTHR11136">
    <property type="entry name" value="FOLYLPOLYGLUTAMATE SYNTHASE-RELATED"/>
    <property type="match status" value="1"/>
</dbReference>
<protein>
    <recommendedName>
        <fullName evidence="6">tetrahydrofolate synthase</fullName>
        <ecNumber evidence="6">6.3.2.17</ecNumber>
    </recommendedName>
    <alternativeName>
        <fullName evidence="18">Folylpoly-gamma-glutamate synthetase</fullName>
    </alternativeName>
    <alternativeName>
        <fullName evidence="17">Tetrahydrofolylpolyglutamate synthase</fullName>
    </alternativeName>
</protein>
<evidence type="ECO:0000256" key="21">
    <source>
        <dbReference type="PIRSR" id="PIRSR038895-2"/>
    </source>
</evidence>
<feature type="binding site" evidence="20">
    <location>
        <position position="280"/>
    </location>
    <ligand>
        <name>ATP</name>
        <dbReference type="ChEBI" id="CHEBI:30616"/>
    </ligand>
</feature>
<dbReference type="InterPro" id="IPR018109">
    <property type="entry name" value="Folylpolyglutamate_synth_CS"/>
</dbReference>
<feature type="binding site" evidence="20">
    <location>
        <position position="297"/>
    </location>
    <ligand>
        <name>ATP</name>
        <dbReference type="ChEBI" id="CHEBI:30616"/>
    </ligand>
</feature>
<sequence length="462" mass="50399">MSWEAQFAQLDAYVARLGLRAGMDGLRVIHVAGTKGKGSTCAFVERVLREHGVRTGLFTSPHLLDARERFRIDGEPIDEATFARHFWWMYDELEAKCGDLGIPAYFRFLTLLGLRIFSEEGAEACVLEVGLGGRLDATNVVRAPVVCGITSLGMDHVDILGDTIGKIATEKAGIMKPNVPAFTAPQPPEAMASLKRRAEEVAIPLNVSKSIDEYEDAENIEIGLAGPHQRINAGLAVTLCRNWANATGAPWAADAEAAFAKNILPPLFRVGLARTVWPGRSQVMSDPDYENLTFYLDGAHTIESMRHSAEWFASTSRAANEHNIMLFNCMDDRKAGDLLEPVAEVFAANPQCAIETAIFSPPDSSTAGLSPSASDKATAWQEKCARVWDDVATKHQGSLARRPQSAVFTNHDQKGLVIPSLTQALTLIRRRAVEVAPARVNVLVTGSLYLVGDCLRHLKRLV</sequence>
<keyword evidence="11 20" id="KW-0547">Nucleotide-binding</keyword>
<evidence type="ECO:0000256" key="5">
    <source>
        <dbReference type="ARBA" id="ARBA00008276"/>
    </source>
</evidence>
<keyword evidence="16" id="KW-0472">Membrane</keyword>
<keyword evidence="9" id="KW-0436">Ligase</keyword>
<keyword evidence="10 21" id="KW-0479">Metal-binding</keyword>
<keyword evidence="15" id="KW-0496">Mitochondrion</keyword>
<dbReference type="PIRSF" id="PIRSF038895">
    <property type="entry name" value="FPGS"/>
    <property type="match status" value="1"/>
</dbReference>
<dbReference type="GO" id="GO:0005524">
    <property type="term" value="F:ATP binding"/>
    <property type="evidence" value="ECO:0007669"/>
    <property type="project" value="UniProtKB-KW"/>
</dbReference>
<dbReference type="FunFam" id="3.40.1190.10:FF:000008">
    <property type="entry name" value="Folylpolyglutamate synthase"/>
    <property type="match status" value="1"/>
</dbReference>
<dbReference type="GO" id="GO:0004326">
    <property type="term" value="F:tetrahydrofolylpolyglutamate synthase activity"/>
    <property type="evidence" value="ECO:0007669"/>
    <property type="project" value="UniProtKB-EC"/>
</dbReference>
<comment type="pathway">
    <text evidence="4">Cofactor biosynthesis; tetrahydrofolylpolyglutamate biosynthesis.</text>
</comment>
<evidence type="ECO:0000256" key="3">
    <source>
        <dbReference type="ARBA" id="ARBA00004496"/>
    </source>
</evidence>
<proteinExistence type="inferred from homology"/>
<evidence type="ECO:0000313" key="22">
    <source>
        <dbReference type="EMBL" id="CAD8575206.1"/>
    </source>
</evidence>
<reference evidence="22" key="1">
    <citation type="submission" date="2021-01" db="EMBL/GenBank/DDBJ databases">
        <authorList>
            <person name="Corre E."/>
            <person name="Pelletier E."/>
            <person name="Niang G."/>
            <person name="Scheremetjew M."/>
            <person name="Finn R."/>
            <person name="Kale V."/>
            <person name="Holt S."/>
            <person name="Cochrane G."/>
            <person name="Meng A."/>
            <person name="Brown T."/>
            <person name="Cohen L."/>
        </authorList>
    </citation>
    <scope>NUCLEOTIDE SEQUENCE</scope>
    <source>
        <strain evidence="22">Clade-D-RCC2572</strain>
    </source>
</reference>
<dbReference type="SUPFAM" id="SSF53244">
    <property type="entry name" value="MurD-like peptide ligases, peptide-binding domain"/>
    <property type="match status" value="1"/>
</dbReference>
<dbReference type="PROSITE" id="PS01011">
    <property type="entry name" value="FOLYLPOLYGLU_SYNT_1"/>
    <property type="match status" value="1"/>
</dbReference>
<evidence type="ECO:0000256" key="10">
    <source>
        <dbReference type="ARBA" id="ARBA00022723"/>
    </source>
</evidence>
<comment type="similarity">
    <text evidence="5">Belongs to the folylpolyglutamate synthase family.</text>
</comment>
<feature type="binding site" evidence="21">
    <location>
        <position position="128"/>
    </location>
    <ligand>
        <name>Mg(2+)</name>
        <dbReference type="ChEBI" id="CHEBI:18420"/>
        <label>1</label>
    </ligand>
</feature>
<accession>A0A7S0KC82</accession>
<dbReference type="UniPathway" id="UPA00850"/>
<evidence type="ECO:0000256" key="11">
    <source>
        <dbReference type="ARBA" id="ARBA00022741"/>
    </source>
</evidence>
<dbReference type="GO" id="GO:0006730">
    <property type="term" value="P:one-carbon metabolic process"/>
    <property type="evidence" value="ECO:0007669"/>
    <property type="project" value="UniProtKB-KW"/>
</dbReference>
<keyword evidence="14 21" id="KW-0460">Magnesium</keyword>
<evidence type="ECO:0000256" key="20">
    <source>
        <dbReference type="PIRSR" id="PIRSR038895-1"/>
    </source>
</evidence>
<evidence type="ECO:0000256" key="18">
    <source>
        <dbReference type="ARBA" id="ARBA00030876"/>
    </source>
</evidence>
<dbReference type="EMBL" id="HBEW01000092">
    <property type="protein sequence ID" value="CAD8575206.1"/>
    <property type="molecule type" value="Transcribed_RNA"/>
</dbReference>
<comment type="catalytic activity">
    <reaction evidence="19">
        <text>(6S)-5,6,7,8-tetrahydrofolyl-(gamma-L-Glu)(n) + L-glutamate + ATP = (6S)-5,6,7,8-tetrahydrofolyl-(gamma-L-Glu)(n+1) + ADP + phosphate + H(+)</text>
        <dbReference type="Rhea" id="RHEA:10580"/>
        <dbReference type="Rhea" id="RHEA-COMP:14738"/>
        <dbReference type="Rhea" id="RHEA-COMP:14740"/>
        <dbReference type="ChEBI" id="CHEBI:15378"/>
        <dbReference type="ChEBI" id="CHEBI:29985"/>
        <dbReference type="ChEBI" id="CHEBI:30616"/>
        <dbReference type="ChEBI" id="CHEBI:43474"/>
        <dbReference type="ChEBI" id="CHEBI:141005"/>
        <dbReference type="ChEBI" id="CHEBI:456216"/>
        <dbReference type="EC" id="6.3.2.17"/>
    </reaction>
</comment>
<evidence type="ECO:0000256" key="15">
    <source>
        <dbReference type="ARBA" id="ARBA00023128"/>
    </source>
</evidence>
<evidence type="ECO:0000256" key="1">
    <source>
        <dbReference type="ARBA" id="ARBA00004273"/>
    </source>
</evidence>
<dbReference type="InterPro" id="IPR023600">
    <property type="entry name" value="Folylpolyglutamate_synth_euk"/>
</dbReference>
<dbReference type="GO" id="GO:0005743">
    <property type="term" value="C:mitochondrial inner membrane"/>
    <property type="evidence" value="ECO:0007669"/>
    <property type="project" value="UniProtKB-SubCell"/>
</dbReference>
<dbReference type="PROSITE" id="PS01012">
    <property type="entry name" value="FOLYLPOLYGLU_SYNT_2"/>
    <property type="match status" value="1"/>
</dbReference>
<dbReference type="Gene3D" id="3.90.190.20">
    <property type="entry name" value="Mur ligase, C-terminal domain"/>
    <property type="match status" value="1"/>
</dbReference>
<keyword evidence="7" id="KW-0963">Cytoplasm</keyword>
<dbReference type="InterPro" id="IPR036615">
    <property type="entry name" value="Mur_ligase_C_dom_sf"/>
</dbReference>
<evidence type="ECO:0000256" key="19">
    <source>
        <dbReference type="ARBA" id="ARBA00047493"/>
    </source>
</evidence>
<evidence type="ECO:0000256" key="9">
    <source>
        <dbReference type="ARBA" id="ARBA00022598"/>
    </source>
</evidence>
<evidence type="ECO:0000256" key="7">
    <source>
        <dbReference type="ARBA" id="ARBA00022490"/>
    </source>
</evidence>
<evidence type="ECO:0000256" key="13">
    <source>
        <dbReference type="ARBA" id="ARBA00022840"/>
    </source>
</evidence>
<keyword evidence="13 20" id="KW-0067">ATP-binding</keyword>
<dbReference type="InterPro" id="IPR036565">
    <property type="entry name" value="Mur-like_cat_sf"/>
</dbReference>
<evidence type="ECO:0000256" key="8">
    <source>
        <dbReference type="ARBA" id="ARBA00022563"/>
    </source>
</evidence>
<dbReference type="GO" id="GO:0005759">
    <property type="term" value="C:mitochondrial matrix"/>
    <property type="evidence" value="ECO:0007669"/>
    <property type="project" value="UniProtKB-SubCell"/>
</dbReference>
<keyword evidence="8" id="KW-0554">One-carbon metabolism</keyword>
<evidence type="ECO:0000256" key="2">
    <source>
        <dbReference type="ARBA" id="ARBA00004305"/>
    </source>
</evidence>
<dbReference type="AlphaFoldDB" id="A0A7S0KC82"/>
<feature type="binding site" evidence="21">
    <location>
        <position position="156"/>
    </location>
    <ligand>
        <name>Mg(2+)</name>
        <dbReference type="ChEBI" id="CHEBI:18420"/>
        <label>1</label>
    </ligand>
</feature>
<evidence type="ECO:0000256" key="16">
    <source>
        <dbReference type="ARBA" id="ARBA00023136"/>
    </source>
</evidence>
<dbReference type="SUPFAM" id="SSF53623">
    <property type="entry name" value="MurD-like peptide ligases, catalytic domain"/>
    <property type="match status" value="1"/>
</dbReference>
<gene>
    <name evidence="22" type="ORF">OMED0929_LOCUS76</name>
</gene>
<evidence type="ECO:0000256" key="14">
    <source>
        <dbReference type="ARBA" id="ARBA00022842"/>
    </source>
</evidence>
<dbReference type="Gene3D" id="3.40.1190.10">
    <property type="entry name" value="Mur-like, catalytic domain"/>
    <property type="match status" value="1"/>
</dbReference>
<evidence type="ECO:0000256" key="6">
    <source>
        <dbReference type="ARBA" id="ARBA00013025"/>
    </source>
</evidence>
<dbReference type="EC" id="6.3.2.17" evidence="6"/>
<comment type="subcellular location">
    <subcellularLocation>
        <location evidence="3">Cytoplasm</location>
    </subcellularLocation>
    <subcellularLocation>
        <location evidence="1">Mitochondrion inner membrane</location>
    </subcellularLocation>
    <subcellularLocation>
        <location evidence="2">Mitochondrion matrix</location>
    </subcellularLocation>
</comment>
<evidence type="ECO:0000256" key="17">
    <source>
        <dbReference type="ARBA" id="ARBA00030592"/>
    </source>
</evidence>
<dbReference type="GO" id="GO:0046872">
    <property type="term" value="F:metal ion binding"/>
    <property type="evidence" value="ECO:0007669"/>
    <property type="project" value="UniProtKB-KW"/>
</dbReference>